<keyword evidence="2" id="KW-1003">Cell membrane</keyword>
<dbReference type="InterPro" id="IPR005225">
    <property type="entry name" value="Small_GTP-bd"/>
</dbReference>
<dbReference type="InterPro" id="IPR005135">
    <property type="entry name" value="Endo/exonuclease/phosphatase"/>
</dbReference>
<evidence type="ECO:0000256" key="6">
    <source>
        <dbReference type="ARBA" id="ARBA00046278"/>
    </source>
</evidence>
<keyword evidence="4" id="KW-0342">GTP-binding</keyword>
<dbReference type="InterPro" id="IPR003578">
    <property type="entry name" value="Small_GTPase_Rho"/>
</dbReference>
<dbReference type="GO" id="GO:0012505">
    <property type="term" value="C:endomembrane system"/>
    <property type="evidence" value="ECO:0007669"/>
    <property type="project" value="UniProtKB-SubCell"/>
</dbReference>
<dbReference type="GO" id="GO:0022412">
    <property type="term" value="P:cellular process involved in reproduction in multicellular organism"/>
    <property type="evidence" value="ECO:0007669"/>
    <property type="project" value="UniProtKB-ARBA"/>
</dbReference>
<dbReference type="GO" id="GO:0007264">
    <property type="term" value="P:small GTPase-mediated signal transduction"/>
    <property type="evidence" value="ECO:0007669"/>
    <property type="project" value="InterPro"/>
</dbReference>
<dbReference type="SUPFAM" id="SSF52540">
    <property type="entry name" value="P-loop containing nucleoside triphosphate hydrolases"/>
    <property type="match status" value="1"/>
</dbReference>
<feature type="domain" description="Endonuclease/exonuclease/phosphatase" evidence="7">
    <location>
        <begin position="13"/>
        <end position="217"/>
    </location>
</feature>
<dbReference type="SMART" id="SM00173">
    <property type="entry name" value="RAS"/>
    <property type="match status" value="1"/>
</dbReference>
<dbReference type="CDD" id="cd00157">
    <property type="entry name" value="Rho"/>
    <property type="match status" value="1"/>
</dbReference>
<evidence type="ECO:0000256" key="4">
    <source>
        <dbReference type="ARBA" id="ARBA00023134"/>
    </source>
</evidence>
<dbReference type="Proteomes" id="UP001054837">
    <property type="component" value="Unassembled WGS sequence"/>
</dbReference>
<dbReference type="FunFam" id="3.40.50.300:FF:001799">
    <property type="entry name" value="Rac2 family GTP-binding protein, putative"/>
    <property type="match status" value="1"/>
</dbReference>
<dbReference type="PANTHER" id="PTHR24072">
    <property type="entry name" value="RHO FAMILY GTPASE"/>
    <property type="match status" value="1"/>
</dbReference>
<dbReference type="Gene3D" id="3.40.50.300">
    <property type="entry name" value="P-loop containing nucleotide triphosphate hydrolases"/>
    <property type="match status" value="1"/>
</dbReference>
<dbReference type="PROSITE" id="PS51420">
    <property type="entry name" value="RHO"/>
    <property type="match status" value="1"/>
</dbReference>
<name>A0AAV4SSC1_9ARAC</name>
<reference evidence="8 9" key="1">
    <citation type="submission" date="2021-06" db="EMBL/GenBank/DDBJ databases">
        <title>Caerostris darwini draft genome.</title>
        <authorList>
            <person name="Kono N."/>
            <person name="Arakawa K."/>
        </authorList>
    </citation>
    <scope>NUCLEOTIDE SEQUENCE [LARGE SCALE GENOMIC DNA]</scope>
</reference>
<accession>A0AAV4SSC1</accession>
<evidence type="ECO:0000259" key="7">
    <source>
        <dbReference type="Pfam" id="PF03372"/>
    </source>
</evidence>
<dbReference type="SMART" id="SM00175">
    <property type="entry name" value="RAB"/>
    <property type="match status" value="1"/>
</dbReference>
<dbReference type="GO" id="GO:0035099">
    <property type="term" value="P:hemocyte migration"/>
    <property type="evidence" value="ECO:0007669"/>
    <property type="project" value="UniProtKB-ARBA"/>
</dbReference>
<dbReference type="SMART" id="SM00174">
    <property type="entry name" value="RHO"/>
    <property type="match status" value="1"/>
</dbReference>
<dbReference type="GO" id="GO:0005525">
    <property type="term" value="F:GTP binding"/>
    <property type="evidence" value="ECO:0007669"/>
    <property type="project" value="UniProtKB-KW"/>
</dbReference>
<dbReference type="GO" id="GO:0005886">
    <property type="term" value="C:plasma membrane"/>
    <property type="evidence" value="ECO:0007669"/>
    <property type="project" value="UniProtKB-SubCell"/>
</dbReference>
<sequence>MRIHNKSLNITFWNANGIKKRKIELHDFIINHSPDLLLIQETHLQPQDNFFLPNFHGYRNDRINPLQSKAAGGTAIFIKNHLPYHHVPTPPLQHIEASIISLNLPNLDPIIIASIYVPVNSDPHLFTIDLEAIMQLGANVIMCGDYNAHHMQWKCNNNNARGLQLLNFAIKTDLDIIAPNSPTRYGHNSTSTIDLAVIKNFLFPYQISSLAELSSDHNPVELTFNFDYLIPTDNSNIFTNWTLFTKFLTSIHAKPLPTITSTFTLDEEINKFTNDLLTARQNASKPATNDKKPWTHPNIKKLLQVRNKAKKKWQTTRNPNDKTILNRIHKNIKNAFKRYSDNKWKETLEDLQIEDGFFWKMTKRFKLPFTKMSHLQGTISTAIKDQDKAELIAQNLENQFTLNDISDPMQELLDMARRKIKPVKLVFVGDGTVGKTSMLVAYTKKHFPLGDYKPTVFDQSAGVIECEGLQIKTSIWDLAGQDNYERLRPLAYPCTDIFLMCFSVDNHESYENITAKWYPEIRYHCRKAPIILVGTKIDLRENSENKKLFFSQSQGKKMAAKIKAVAYLECSAKENIGVNEVFEEAAKIVFKLKKEPSNKHQSCILF</sequence>
<dbReference type="Pfam" id="PF03372">
    <property type="entry name" value="Exo_endo_phos"/>
    <property type="match status" value="1"/>
</dbReference>
<proteinExistence type="predicted"/>
<dbReference type="Gene3D" id="3.60.10.10">
    <property type="entry name" value="Endonuclease/exonuclease/phosphatase"/>
    <property type="match status" value="1"/>
</dbReference>
<evidence type="ECO:0000313" key="8">
    <source>
        <dbReference type="EMBL" id="GIY37313.1"/>
    </source>
</evidence>
<evidence type="ECO:0000256" key="5">
    <source>
        <dbReference type="ARBA" id="ARBA00023136"/>
    </source>
</evidence>
<keyword evidence="5" id="KW-0472">Membrane</keyword>
<evidence type="ECO:0000313" key="9">
    <source>
        <dbReference type="Proteomes" id="UP001054837"/>
    </source>
</evidence>
<keyword evidence="3" id="KW-0547">Nucleotide-binding</keyword>
<comment type="subcellular location">
    <subcellularLocation>
        <location evidence="1">Cell membrane</location>
    </subcellularLocation>
    <subcellularLocation>
        <location evidence="6">Endomembrane system</location>
        <topology evidence="6">Lipid-anchor</topology>
        <orientation evidence="6">Cytoplasmic side</orientation>
    </subcellularLocation>
</comment>
<protein>
    <submittedName>
        <fullName evidence="8">Ras-related protein ced-10</fullName>
    </submittedName>
</protein>
<keyword evidence="9" id="KW-1185">Reference proteome</keyword>
<dbReference type="PRINTS" id="PR00449">
    <property type="entry name" value="RASTRNSFRMNG"/>
</dbReference>
<comment type="caution">
    <text evidence="8">The sequence shown here is derived from an EMBL/GenBank/DDBJ whole genome shotgun (WGS) entry which is preliminary data.</text>
</comment>
<dbReference type="Pfam" id="PF00071">
    <property type="entry name" value="Ras"/>
    <property type="match status" value="1"/>
</dbReference>
<dbReference type="GO" id="GO:0001667">
    <property type="term" value="P:ameboidal-type cell migration"/>
    <property type="evidence" value="ECO:0007669"/>
    <property type="project" value="UniProtKB-ARBA"/>
</dbReference>
<dbReference type="PROSITE" id="PS51419">
    <property type="entry name" value="RAB"/>
    <property type="match status" value="1"/>
</dbReference>
<dbReference type="InterPro" id="IPR036691">
    <property type="entry name" value="Endo/exonu/phosph_ase_sf"/>
</dbReference>
<dbReference type="SUPFAM" id="SSF56219">
    <property type="entry name" value="DNase I-like"/>
    <property type="match status" value="1"/>
</dbReference>
<gene>
    <name evidence="8" type="primary">ced-10</name>
    <name evidence="8" type="ORF">CDAR_261591</name>
</gene>
<evidence type="ECO:0000256" key="1">
    <source>
        <dbReference type="ARBA" id="ARBA00004236"/>
    </source>
</evidence>
<dbReference type="PROSITE" id="PS51421">
    <property type="entry name" value="RAS"/>
    <property type="match status" value="1"/>
</dbReference>
<dbReference type="GO" id="GO:0003006">
    <property type="term" value="P:developmental process involved in reproduction"/>
    <property type="evidence" value="ECO:0007669"/>
    <property type="project" value="UniProtKB-ARBA"/>
</dbReference>
<dbReference type="AlphaFoldDB" id="A0AAV4SSC1"/>
<evidence type="ECO:0000256" key="3">
    <source>
        <dbReference type="ARBA" id="ARBA00022741"/>
    </source>
</evidence>
<organism evidence="8 9">
    <name type="scientific">Caerostris darwini</name>
    <dbReference type="NCBI Taxonomy" id="1538125"/>
    <lineage>
        <taxon>Eukaryota</taxon>
        <taxon>Metazoa</taxon>
        <taxon>Ecdysozoa</taxon>
        <taxon>Arthropoda</taxon>
        <taxon>Chelicerata</taxon>
        <taxon>Arachnida</taxon>
        <taxon>Araneae</taxon>
        <taxon>Araneomorphae</taxon>
        <taxon>Entelegynae</taxon>
        <taxon>Araneoidea</taxon>
        <taxon>Araneidae</taxon>
        <taxon>Caerostris</taxon>
    </lineage>
</organism>
<dbReference type="EMBL" id="BPLQ01008434">
    <property type="protein sequence ID" value="GIY37313.1"/>
    <property type="molecule type" value="Genomic_DNA"/>
</dbReference>
<dbReference type="InterPro" id="IPR027417">
    <property type="entry name" value="P-loop_NTPase"/>
</dbReference>
<dbReference type="NCBIfam" id="TIGR00231">
    <property type="entry name" value="small_GTP"/>
    <property type="match status" value="1"/>
</dbReference>
<evidence type="ECO:0000256" key="2">
    <source>
        <dbReference type="ARBA" id="ARBA00022475"/>
    </source>
</evidence>
<dbReference type="GO" id="GO:0035006">
    <property type="term" value="P:melanization defense response"/>
    <property type="evidence" value="ECO:0007669"/>
    <property type="project" value="UniProtKB-ARBA"/>
</dbReference>
<dbReference type="InterPro" id="IPR001806">
    <property type="entry name" value="Small_GTPase"/>
</dbReference>
<dbReference type="GO" id="GO:0003924">
    <property type="term" value="F:GTPase activity"/>
    <property type="evidence" value="ECO:0007669"/>
    <property type="project" value="InterPro"/>
</dbReference>